<comment type="caution">
    <text evidence="2">The sequence shown here is derived from an EMBL/GenBank/DDBJ whole genome shotgun (WGS) entry which is preliminary data.</text>
</comment>
<dbReference type="InterPro" id="IPR029039">
    <property type="entry name" value="Flavoprotein-like_sf"/>
</dbReference>
<dbReference type="InterPro" id="IPR026816">
    <property type="entry name" value="Flavodoxin_dom"/>
</dbReference>
<evidence type="ECO:0000313" key="3">
    <source>
        <dbReference type="Proteomes" id="UP001596112"/>
    </source>
</evidence>
<evidence type="ECO:0000259" key="1">
    <source>
        <dbReference type="Pfam" id="PF12724"/>
    </source>
</evidence>
<dbReference type="SUPFAM" id="SSF52218">
    <property type="entry name" value="Flavoproteins"/>
    <property type="match status" value="1"/>
</dbReference>
<dbReference type="Proteomes" id="UP001596112">
    <property type="component" value="Unassembled WGS sequence"/>
</dbReference>
<dbReference type="Gene3D" id="3.40.50.360">
    <property type="match status" value="1"/>
</dbReference>
<organism evidence="2 3">
    <name type="scientific">Streptomyces heilongjiangensis</name>
    <dbReference type="NCBI Taxonomy" id="945052"/>
    <lineage>
        <taxon>Bacteria</taxon>
        <taxon>Bacillati</taxon>
        <taxon>Actinomycetota</taxon>
        <taxon>Actinomycetes</taxon>
        <taxon>Kitasatosporales</taxon>
        <taxon>Streptomycetaceae</taxon>
        <taxon>Streptomyces</taxon>
    </lineage>
</organism>
<sequence>MSVTPHPLPGAGGPHAVVVYAGVHGSTRSIATHLAARLADRGIRTEALPAEAVGDPSAYDVFVIGSAVHDMAWLPQALAFVRTNAALLAGRDVWLFSVGMPAALRGPWKALVAREESHVIGGLAGQLRPRGHRMFSGVIEPEHLTRAGRVKFQAMGLRYGDYRDWPAIGAWAEEIGHAIDRRRYGKAGGSPS</sequence>
<name>A0ABW1B7P8_9ACTN</name>
<reference evidence="3" key="1">
    <citation type="journal article" date="2019" name="Int. J. Syst. Evol. Microbiol.">
        <title>The Global Catalogue of Microorganisms (GCM) 10K type strain sequencing project: providing services to taxonomists for standard genome sequencing and annotation.</title>
        <authorList>
            <consortium name="The Broad Institute Genomics Platform"/>
            <consortium name="The Broad Institute Genome Sequencing Center for Infectious Disease"/>
            <person name="Wu L."/>
            <person name="Ma J."/>
        </authorList>
    </citation>
    <scope>NUCLEOTIDE SEQUENCE [LARGE SCALE GENOMIC DNA]</scope>
    <source>
        <strain evidence="3">JCM 9918</strain>
    </source>
</reference>
<gene>
    <name evidence="2" type="ORF">ACFQGO_15675</name>
</gene>
<dbReference type="Pfam" id="PF12724">
    <property type="entry name" value="Flavodoxin_5"/>
    <property type="match status" value="1"/>
</dbReference>
<dbReference type="EMBL" id="JBHSNZ010000009">
    <property type="protein sequence ID" value="MFC5808924.1"/>
    <property type="molecule type" value="Genomic_DNA"/>
</dbReference>
<protein>
    <submittedName>
        <fullName evidence="2">Flavodoxin domain-containing protein</fullName>
    </submittedName>
</protein>
<feature type="domain" description="Flavodoxin" evidence="1">
    <location>
        <begin position="17"/>
        <end position="153"/>
    </location>
</feature>
<evidence type="ECO:0000313" key="2">
    <source>
        <dbReference type="EMBL" id="MFC5808924.1"/>
    </source>
</evidence>
<keyword evidence="3" id="KW-1185">Reference proteome</keyword>
<accession>A0ABW1B7P8</accession>
<proteinExistence type="predicted"/>
<dbReference type="RefSeq" id="WP_272169391.1">
    <property type="nucleotide sequence ID" value="NZ_JAQOSL010000009.1"/>
</dbReference>